<dbReference type="EMBL" id="FONL01000008">
    <property type="protein sequence ID" value="SFE53365.1"/>
    <property type="molecule type" value="Genomic_DNA"/>
</dbReference>
<dbReference type="OrthoDB" id="3035739at2"/>
<gene>
    <name evidence="1" type="ORF">SAMN05216245_10886</name>
</gene>
<dbReference type="STRING" id="1123323.SAMN05216245_10886"/>
<dbReference type="RefSeq" id="WP_093913552.1">
    <property type="nucleotide sequence ID" value="NZ_FONL01000008.1"/>
</dbReference>
<proteinExistence type="predicted"/>
<keyword evidence="2" id="KW-1185">Reference proteome</keyword>
<dbReference type="Gene3D" id="2.20.28.30">
    <property type="entry name" value="RNA polymerase ii, chain L"/>
    <property type="match status" value="1"/>
</dbReference>
<sequence>MKKAERQKDKEIRPGMQVEFICPKCGTHLAWALPDMEMNCPKCGNWVTNENRKKPKLDLMLPTDDDQLTLF</sequence>
<accession>A0A1I2BB42</accession>
<reference evidence="1 2" key="1">
    <citation type="submission" date="2016-10" db="EMBL/GenBank/DDBJ databases">
        <authorList>
            <person name="de Groot N.N."/>
        </authorList>
    </citation>
    <scope>NUCLEOTIDE SEQUENCE [LARGE SCALE GENOMIC DNA]</scope>
    <source>
        <strain evidence="1 2">DSM 9236</strain>
    </source>
</reference>
<evidence type="ECO:0000313" key="2">
    <source>
        <dbReference type="Proteomes" id="UP000198896"/>
    </source>
</evidence>
<evidence type="ECO:0000313" key="1">
    <source>
        <dbReference type="EMBL" id="SFE53365.1"/>
    </source>
</evidence>
<dbReference type="AlphaFoldDB" id="A0A1I2BB42"/>
<protein>
    <submittedName>
        <fullName evidence="1">Uncharacterized protein</fullName>
    </submittedName>
</protein>
<name>A0A1I2BB42_9FIRM</name>
<organism evidence="1 2">
    <name type="scientific">Succiniclasticum ruminis DSM 9236</name>
    <dbReference type="NCBI Taxonomy" id="1123323"/>
    <lineage>
        <taxon>Bacteria</taxon>
        <taxon>Bacillati</taxon>
        <taxon>Bacillota</taxon>
        <taxon>Negativicutes</taxon>
        <taxon>Acidaminococcales</taxon>
        <taxon>Acidaminococcaceae</taxon>
        <taxon>Succiniclasticum</taxon>
    </lineage>
</organism>
<dbReference type="Proteomes" id="UP000198896">
    <property type="component" value="Unassembled WGS sequence"/>
</dbReference>